<comment type="similarity">
    <text evidence="2">Belongs to the TmcAL family.</text>
</comment>
<keyword evidence="2" id="KW-0694">RNA-binding</keyword>
<feature type="binding site" evidence="2">
    <location>
        <position position="161"/>
    </location>
    <ligand>
        <name>ATP</name>
        <dbReference type="ChEBI" id="CHEBI:30616"/>
    </ligand>
</feature>
<keyword evidence="4" id="KW-1185">Reference proteome</keyword>
<feature type="binding site" evidence="2">
    <location>
        <position position="102"/>
    </location>
    <ligand>
        <name>ATP</name>
        <dbReference type="ChEBI" id="CHEBI:30616"/>
    </ligand>
</feature>
<keyword evidence="2" id="KW-0963">Cytoplasm</keyword>
<feature type="binding site" evidence="2">
    <location>
        <position position="186"/>
    </location>
    <ligand>
        <name>ATP</name>
        <dbReference type="ChEBI" id="CHEBI:30616"/>
    </ligand>
</feature>
<comment type="subcellular location">
    <subcellularLocation>
        <location evidence="2">Cytoplasm</location>
    </subcellularLocation>
</comment>
<dbReference type="InterPro" id="IPR014729">
    <property type="entry name" value="Rossmann-like_a/b/a_fold"/>
</dbReference>
<protein>
    <recommendedName>
        <fullName evidence="2">tRNA(Met) cytidine acetate ligase</fullName>
        <ecNumber evidence="2">6.3.4.-</ecNumber>
    </recommendedName>
</protein>
<evidence type="ECO:0000313" key="3">
    <source>
        <dbReference type="EMBL" id="MBC8576038.1"/>
    </source>
</evidence>
<dbReference type="HAMAP" id="MF_01539">
    <property type="entry name" value="TmcAL"/>
    <property type="match status" value="1"/>
</dbReference>
<organism evidence="3 4">
    <name type="scientific">Yanshouia hominis</name>
    <dbReference type="NCBI Taxonomy" id="2763673"/>
    <lineage>
        <taxon>Bacteria</taxon>
        <taxon>Bacillati</taxon>
        <taxon>Bacillota</taxon>
        <taxon>Clostridia</taxon>
        <taxon>Eubacteriales</taxon>
        <taxon>Oscillospiraceae</taxon>
        <taxon>Yanshouia</taxon>
    </lineage>
</organism>
<comment type="caution">
    <text evidence="2">Lacks conserved residue(s) required for the propagation of feature annotation.</text>
</comment>
<dbReference type="InterPro" id="IPR008513">
    <property type="entry name" value="tRNA(Met)_cyd_acetate_ligase"/>
</dbReference>
<comment type="caution">
    <text evidence="3">The sequence shown here is derived from an EMBL/GenBank/DDBJ whole genome shotgun (WGS) entry which is preliminary data.</text>
</comment>
<dbReference type="Pfam" id="PF05636">
    <property type="entry name" value="HIGH_NTase1"/>
    <property type="match status" value="1"/>
</dbReference>
<keyword evidence="2" id="KW-0820">tRNA-binding</keyword>
<dbReference type="PANTHER" id="PTHR37825:SF1">
    <property type="entry name" value="TRNA(MET) CYTIDINE ACETATE LIGASE"/>
    <property type="match status" value="1"/>
</dbReference>
<sequence length="402" mass="42983">MMTVAAIAAEYNPFHNGHAYQIAQTRAAGATHIVAVMSGNFTQRGTPAFAEKRARSRSALSGGADLIVELPLPYAMATAQRFALGAVSIAEGMGCVDVLSFGSESGYLSILQAAAEAVDSPAVLARQSELLGQGITFARARQQAVSELCGDEIADMLASPNDNLAVEYIRQMRRIGSRIPPFAVPRTGARHDRQEASGEIASASFLRALIRSGGVEAAAGLVPEKCLAAMREAFREGEAPFDEAVLEPVVFGVLRRMTPAELSRLPDLSEGLENRIYAAIRQASGLGEVHTLAKSKRYTAARIRRVVTSAFLGMDDSYGAGDAGAPYLRILGFNERGREILTRMKQTACLPVSDSLAYLRRLGGRAAAFAELEARSTDLYRLGLPKIGPCGFDFTAQSVRLL</sequence>
<keyword evidence="2" id="KW-0067">ATP-binding</keyword>
<evidence type="ECO:0000313" key="4">
    <source>
        <dbReference type="Proteomes" id="UP000658131"/>
    </source>
</evidence>
<proteinExistence type="inferred from homology"/>
<evidence type="ECO:0000256" key="1">
    <source>
        <dbReference type="ARBA" id="ARBA00022694"/>
    </source>
</evidence>
<dbReference type="Gene3D" id="3.40.50.620">
    <property type="entry name" value="HUPs"/>
    <property type="match status" value="1"/>
</dbReference>
<dbReference type="EC" id="6.3.4.-" evidence="2"/>
<keyword evidence="1 2" id="KW-0819">tRNA processing</keyword>
<dbReference type="SUPFAM" id="SSF52374">
    <property type="entry name" value="Nucleotidylyl transferase"/>
    <property type="match status" value="1"/>
</dbReference>
<feature type="binding site" evidence="2">
    <location>
        <begin position="8"/>
        <end position="21"/>
    </location>
    <ligand>
        <name>ATP</name>
        <dbReference type="ChEBI" id="CHEBI:30616"/>
    </ligand>
</feature>
<dbReference type="PANTHER" id="PTHR37825">
    <property type="entry name" value="TRNA(MET) CYTIDINE ACETATE LIGASE"/>
    <property type="match status" value="1"/>
</dbReference>
<dbReference type="Proteomes" id="UP000658131">
    <property type="component" value="Unassembled WGS sequence"/>
</dbReference>
<reference evidence="3 4" key="1">
    <citation type="submission" date="2020-08" db="EMBL/GenBank/DDBJ databases">
        <title>Genome public.</title>
        <authorList>
            <person name="Liu C."/>
            <person name="Sun Q."/>
        </authorList>
    </citation>
    <scope>NUCLEOTIDE SEQUENCE [LARGE SCALE GENOMIC DNA]</scope>
    <source>
        <strain evidence="3 4">BX1</strain>
    </source>
</reference>
<comment type="function">
    <text evidence="2">Catalyzes the formation of N(4)-acetylcytidine (ac(4)C) at the wobble position of elongator tRNA(Met), using acetate and ATP as substrates. First activates an acetate ion to form acetyladenylate (Ac-AMP) and then transfers the acetyl group to tRNA to form ac(4)C34.</text>
</comment>
<comment type="catalytic activity">
    <reaction evidence="2">
        <text>cytidine(34) in elongator tRNA(Met) + acetate + ATP = N(4)-acetylcytidine(34) in elongator tRNA(Met) + AMP + diphosphate</text>
        <dbReference type="Rhea" id="RHEA:58144"/>
        <dbReference type="Rhea" id="RHEA-COMP:10693"/>
        <dbReference type="Rhea" id="RHEA-COMP:10694"/>
        <dbReference type="ChEBI" id="CHEBI:30089"/>
        <dbReference type="ChEBI" id="CHEBI:30616"/>
        <dbReference type="ChEBI" id="CHEBI:33019"/>
        <dbReference type="ChEBI" id="CHEBI:74900"/>
        <dbReference type="ChEBI" id="CHEBI:82748"/>
        <dbReference type="ChEBI" id="CHEBI:456215"/>
    </reaction>
</comment>
<dbReference type="EMBL" id="JACRTB010000008">
    <property type="protein sequence ID" value="MBC8576038.1"/>
    <property type="molecule type" value="Genomic_DNA"/>
</dbReference>
<keyword evidence="2" id="KW-0436">Ligase</keyword>
<accession>A0ABR7NI06</accession>
<evidence type="ECO:0000256" key="2">
    <source>
        <dbReference type="HAMAP-Rule" id="MF_01539"/>
    </source>
</evidence>
<keyword evidence="2" id="KW-0547">Nucleotide-binding</keyword>
<dbReference type="RefSeq" id="WP_262399593.1">
    <property type="nucleotide sequence ID" value="NZ_JACRTB010000008.1"/>
</dbReference>
<name>A0ABR7NI06_9FIRM</name>
<gene>
    <name evidence="2" type="primary">tmcAL</name>
    <name evidence="3" type="ORF">H8717_06410</name>
</gene>